<feature type="transmembrane region" description="Helical" evidence="6">
    <location>
        <begin position="364"/>
        <end position="387"/>
    </location>
</feature>
<dbReference type="EMBL" id="JAAVJL010000002">
    <property type="protein sequence ID" value="NMF60236.1"/>
    <property type="molecule type" value="Genomic_DNA"/>
</dbReference>
<gene>
    <name evidence="8" type="ORF">HC246_19935</name>
</gene>
<dbReference type="RefSeq" id="WP_169365171.1">
    <property type="nucleotide sequence ID" value="NZ_JAAVJL010000002.1"/>
</dbReference>
<dbReference type="Pfam" id="PF05226">
    <property type="entry name" value="CHASE2"/>
    <property type="match status" value="1"/>
</dbReference>
<name>A0ABX1LZ54_9CYAN</name>
<keyword evidence="9" id="KW-1185">Reference proteome</keyword>
<evidence type="ECO:0000259" key="7">
    <source>
        <dbReference type="PROSITE" id="PS50109"/>
    </source>
</evidence>
<evidence type="ECO:0000256" key="2">
    <source>
        <dbReference type="ARBA" id="ARBA00012438"/>
    </source>
</evidence>
<dbReference type="CDD" id="cd00082">
    <property type="entry name" value="HisKA"/>
    <property type="match status" value="1"/>
</dbReference>
<dbReference type="SMART" id="SM01080">
    <property type="entry name" value="CHASE2"/>
    <property type="match status" value="1"/>
</dbReference>
<organism evidence="8 9">
    <name type="scientific">Pseudanabaena yagii GIHE-NHR1</name>
    <dbReference type="NCBI Taxonomy" id="2722753"/>
    <lineage>
        <taxon>Bacteria</taxon>
        <taxon>Bacillati</taxon>
        <taxon>Cyanobacteriota</taxon>
        <taxon>Cyanophyceae</taxon>
        <taxon>Pseudanabaenales</taxon>
        <taxon>Pseudanabaenaceae</taxon>
        <taxon>Pseudanabaena</taxon>
        <taxon>Pseudanabaena yagii</taxon>
    </lineage>
</organism>
<dbReference type="SUPFAM" id="SSF55874">
    <property type="entry name" value="ATPase domain of HSP90 chaperone/DNA topoisomerase II/histidine kinase"/>
    <property type="match status" value="1"/>
</dbReference>
<keyword evidence="6" id="KW-0812">Transmembrane</keyword>
<evidence type="ECO:0000313" key="8">
    <source>
        <dbReference type="EMBL" id="NMF60236.1"/>
    </source>
</evidence>
<evidence type="ECO:0000256" key="1">
    <source>
        <dbReference type="ARBA" id="ARBA00000085"/>
    </source>
</evidence>
<dbReference type="InterPro" id="IPR003661">
    <property type="entry name" value="HisK_dim/P_dom"/>
</dbReference>
<evidence type="ECO:0000256" key="4">
    <source>
        <dbReference type="ARBA" id="ARBA00022777"/>
    </source>
</evidence>
<protein>
    <recommendedName>
        <fullName evidence="2">histidine kinase</fullName>
        <ecNumber evidence="2">2.7.13.3</ecNumber>
    </recommendedName>
</protein>
<comment type="catalytic activity">
    <reaction evidence="1">
        <text>ATP + protein L-histidine = ADP + protein N-phospho-L-histidine.</text>
        <dbReference type="EC" id="2.7.13.3"/>
    </reaction>
</comment>
<dbReference type="Proteomes" id="UP000738376">
    <property type="component" value="Unassembled WGS sequence"/>
</dbReference>
<feature type="transmembrane region" description="Helical" evidence="6">
    <location>
        <begin position="15"/>
        <end position="35"/>
    </location>
</feature>
<dbReference type="InterPro" id="IPR005467">
    <property type="entry name" value="His_kinase_dom"/>
</dbReference>
<dbReference type="PRINTS" id="PR00344">
    <property type="entry name" value="BCTRLSENSOR"/>
</dbReference>
<dbReference type="PANTHER" id="PTHR43065:SF47">
    <property type="match status" value="1"/>
</dbReference>
<dbReference type="InterPro" id="IPR007890">
    <property type="entry name" value="CHASE2"/>
</dbReference>
<keyword evidence="6" id="KW-1133">Transmembrane helix</keyword>
<dbReference type="InterPro" id="IPR036890">
    <property type="entry name" value="HATPase_C_sf"/>
</dbReference>
<dbReference type="EC" id="2.7.13.3" evidence="2"/>
<evidence type="ECO:0000256" key="6">
    <source>
        <dbReference type="SAM" id="Phobius"/>
    </source>
</evidence>
<dbReference type="PANTHER" id="PTHR43065">
    <property type="entry name" value="SENSOR HISTIDINE KINASE"/>
    <property type="match status" value="1"/>
</dbReference>
<keyword evidence="4" id="KW-0808">Transferase</keyword>
<reference evidence="8 9" key="1">
    <citation type="submission" date="2020-03" db="EMBL/GenBank/DDBJ databases">
        <title>Draft Genome Sequence of 2-Methylisoborneol Producing Pseudanabaena yagii Strain GIHE-NHR1 Isolated from North Han River in South Korea.</title>
        <authorList>
            <person name="Jeong J."/>
        </authorList>
    </citation>
    <scope>NUCLEOTIDE SEQUENCE [LARGE SCALE GENOMIC DNA]</scope>
    <source>
        <strain evidence="8 9">GIHE-NHR1</strain>
    </source>
</reference>
<evidence type="ECO:0000313" key="9">
    <source>
        <dbReference type="Proteomes" id="UP000738376"/>
    </source>
</evidence>
<feature type="domain" description="Histidine kinase" evidence="7">
    <location>
        <begin position="574"/>
        <end position="806"/>
    </location>
</feature>
<keyword evidence="5" id="KW-0902">Two-component regulatory system</keyword>
<keyword evidence="4" id="KW-0418">Kinase</keyword>
<dbReference type="Gene3D" id="3.30.450.20">
    <property type="entry name" value="PAS domain"/>
    <property type="match status" value="1"/>
</dbReference>
<accession>A0ABX1LZ54</accession>
<feature type="transmembrane region" description="Helical" evidence="6">
    <location>
        <begin position="393"/>
        <end position="417"/>
    </location>
</feature>
<dbReference type="Pfam" id="PF02518">
    <property type="entry name" value="HATPase_c"/>
    <property type="match status" value="1"/>
</dbReference>
<proteinExistence type="predicted"/>
<keyword evidence="3" id="KW-0597">Phosphoprotein</keyword>
<sequence>MWSNLKKRIWKCKEFFVIIPVTTGILLGIRFMGLLQPLELAFYDLFFQWRPPEPVDDRIVIVAISESDIQNFGYPISDETLTKLLNLIKQQQPRVIGLDIYRDLPVPKTYGSGYQELVKVFESTPNLIGIRKVIANREGSGVAASPILEQRNQVAANDFPPDNDGKIRRVLLSLKDQQGKTVTSLSAALALQYLQKENIKLEVLDPKAQKYQLGKAIFVPMQENDGGYVQQQLGGYQILSNFRNFQDGFRSVSLTQILKGDIPQDIFRDRLILIGVTAESNTDYFITPYNSTILGNSFPVTSGVTLHANITSQLIAQSLDGRPVLRVWSKPIESLWIVIWAFLSGLLCWKRYNYRPPITQSKFAFRIPWVTLAIASLGGILFIASYLVFLWGWWIPIVPALLALFGSSTIVTGYIALSANEIRRRAILSVIPDLMFNVSVDGIYLGQINYDRDIELLYPDFENIGKHLSQILPPEICDRHLFHIQQALSTGKVQVYEQQICIDGNCQDEEVRIVVSGVNEVLFMIRNISDRKQAELTIYNKNTELANTLEELKTTQKQLVESEKYASLGSMVAGIAHEVNTPIGNSLMAASILEHATQQFDAAFSRGELKKSSLQAYLDKAKISSEILLSNLQRAAELIQNFKQVAVDQSSLEQRSFSVTDYIEKILISLAPQIKYTPHQVFVQGDAEIVIQSYPGALSQIVTNLVMNSLTHAYHGLEKVGLLQFEVEEQNDKVIIIYSDDGKGIPPESLPKIFDPFFTTARNSGGSGLGLHIIYNLVTQNLKGNILCKSEVGIGTKFIITLPQNLHE</sequence>
<dbReference type="Gene3D" id="1.10.287.130">
    <property type="match status" value="1"/>
</dbReference>
<dbReference type="PROSITE" id="PS50109">
    <property type="entry name" value="HIS_KIN"/>
    <property type="match status" value="1"/>
</dbReference>
<dbReference type="CDD" id="cd00075">
    <property type="entry name" value="HATPase"/>
    <property type="match status" value="1"/>
</dbReference>
<feature type="transmembrane region" description="Helical" evidence="6">
    <location>
        <begin position="334"/>
        <end position="352"/>
    </location>
</feature>
<dbReference type="SUPFAM" id="SSF55785">
    <property type="entry name" value="PYP-like sensor domain (PAS domain)"/>
    <property type="match status" value="1"/>
</dbReference>
<dbReference type="SMART" id="SM00387">
    <property type="entry name" value="HATPase_c"/>
    <property type="match status" value="1"/>
</dbReference>
<dbReference type="Gene3D" id="3.30.565.10">
    <property type="entry name" value="Histidine kinase-like ATPase, C-terminal domain"/>
    <property type="match status" value="1"/>
</dbReference>
<evidence type="ECO:0000256" key="5">
    <source>
        <dbReference type="ARBA" id="ARBA00023012"/>
    </source>
</evidence>
<comment type="caution">
    <text evidence="8">The sequence shown here is derived from an EMBL/GenBank/DDBJ whole genome shotgun (WGS) entry which is preliminary data.</text>
</comment>
<dbReference type="InterPro" id="IPR035965">
    <property type="entry name" value="PAS-like_dom_sf"/>
</dbReference>
<keyword evidence="6" id="KW-0472">Membrane</keyword>
<evidence type="ECO:0000256" key="3">
    <source>
        <dbReference type="ARBA" id="ARBA00022553"/>
    </source>
</evidence>
<dbReference type="InterPro" id="IPR003594">
    <property type="entry name" value="HATPase_dom"/>
</dbReference>
<dbReference type="InterPro" id="IPR004358">
    <property type="entry name" value="Sig_transdc_His_kin-like_C"/>
</dbReference>